<keyword evidence="3" id="KW-1185">Reference proteome</keyword>
<evidence type="ECO:0000313" key="3">
    <source>
        <dbReference type="Proteomes" id="UP000036403"/>
    </source>
</evidence>
<feature type="domain" description="Myb/SANT-like DNA-binding" evidence="1">
    <location>
        <begin position="70"/>
        <end position="138"/>
    </location>
</feature>
<dbReference type="EMBL" id="LBMM01011191">
    <property type="protein sequence ID" value="KMQ86981.1"/>
    <property type="molecule type" value="Genomic_DNA"/>
</dbReference>
<comment type="caution">
    <text evidence="2">The sequence shown here is derived from an EMBL/GenBank/DDBJ whole genome shotgun (WGS) entry which is preliminary data.</text>
</comment>
<gene>
    <name evidence="2" type="ORF">RF55_13883</name>
</gene>
<evidence type="ECO:0000259" key="1">
    <source>
        <dbReference type="Pfam" id="PF13837"/>
    </source>
</evidence>
<evidence type="ECO:0000313" key="2">
    <source>
        <dbReference type="EMBL" id="KMQ86981.1"/>
    </source>
</evidence>
<dbReference type="InterPro" id="IPR044822">
    <property type="entry name" value="Myb_DNA-bind_4"/>
</dbReference>
<accession>A0A0J7K9R8</accession>
<dbReference type="Proteomes" id="UP000036403">
    <property type="component" value="Unassembled WGS sequence"/>
</dbReference>
<protein>
    <recommendedName>
        <fullName evidence="1">Myb/SANT-like DNA-binding domain-containing protein</fullName>
    </recommendedName>
</protein>
<reference evidence="2 3" key="1">
    <citation type="submission" date="2015-04" db="EMBL/GenBank/DDBJ databases">
        <title>Lasius niger genome sequencing.</title>
        <authorList>
            <person name="Konorov E.A."/>
            <person name="Nikitin M.A."/>
            <person name="Kirill M.V."/>
            <person name="Chang P."/>
        </authorList>
    </citation>
    <scope>NUCLEOTIDE SEQUENCE [LARGE SCALE GENOMIC DNA]</scope>
    <source>
        <tissue evidence="2">Whole</tissue>
    </source>
</reference>
<dbReference type="Gene3D" id="1.10.10.60">
    <property type="entry name" value="Homeodomain-like"/>
    <property type="match status" value="1"/>
</dbReference>
<proteinExistence type="predicted"/>
<organism evidence="2 3">
    <name type="scientific">Lasius niger</name>
    <name type="common">Black garden ant</name>
    <dbReference type="NCBI Taxonomy" id="67767"/>
    <lineage>
        <taxon>Eukaryota</taxon>
        <taxon>Metazoa</taxon>
        <taxon>Ecdysozoa</taxon>
        <taxon>Arthropoda</taxon>
        <taxon>Hexapoda</taxon>
        <taxon>Insecta</taxon>
        <taxon>Pterygota</taxon>
        <taxon>Neoptera</taxon>
        <taxon>Endopterygota</taxon>
        <taxon>Hymenoptera</taxon>
        <taxon>Apocrita</taxon>
        <taxon>Aculeata</taxon>
        <taxon>Formicoidea</taxon>
        <taxon>Formicidae</taxon>
        <taxon>Formicinae</taxon>
        <taxon>Lasius</taxon>
        <taxon>Lasius</taxon>
    </lineage>
</organism>
<name>A0A0J7K9R8_LASNI</name>
<dbReference type="Pfam" id="PF13837">
    <property type="entry name" value="Myb_DNA-bind_4"/>
    <property type="match status" value="1"/>
</dbReference>
<dbReference type="AlphaFoldDB" id="A0A0J7K9R8"/>
<sequence>MDQGSEKTVKLQLLNEKGVQYYIKLSPEDAARANDDIMFATKLLNMHLAQQKECKLTSILAEDENDSIFKWSHEATLLLVEEYRLQEKHFTSGKMTHKKIWSNIATALSVKGYPVTGPQCLSKYNGMKRTYKSIKDHNAK</sequence>
<dbReference type="OrthoDB" id="6780173at2759"/>
<dbReference type="PaxDb" id="67767-A0A0J7K9R8"/>